<keyword evidence="2 5" id="KW-0238">DNA-binding</keyword>
<dbReference type="InterPro" id="IPR036390">
    <property type="entry name" value="WH_DNA-bd_sf"/>
</dbReference>
<dbReference type="PANTHER" id="PTHR43132">
    <property type="entry name" value="ARSENICAL RESISTANCE OPERON REPRESSOR ARSR-RELATED"/>
    <property type="match status" value="1"/>
</dbReference>
<dbReference type="InterPro" id="IPR036388">
    <property type="entry name" value="WH-like_DNA-bd_sf"/>
</dbReference>
<dbReference type="InterPro" id="IPR051011">
    <property type="entry name" value="Metal_resp_trans_reg"/>
</dbReference>
<evidence type="ECO:0000256" key="1">
    <source>
        <dbReference type="ARBA" id="ARBA00023015"/>
    </source>
</evidence>
<dbReference type="Pfam" id="PF13412">
    <property type="entry name" value="HTH_24"/>
    <property type="match status" value="1"/>
</dbReference>
<reference evidence="5 6" key="1">
    <citation type="submission" date="2021-03" db="EMBL/GenBank/DDBJ databases">
        <title>Sequencing the genomes of 1000 actinobacteria strains.</title>
        <authorList>
            <person name="Klenk H.-P."/>
        </authorList>
    </citation>
    <scope>NUCLEOTIDE SEQUENCE [LARGE SCALE GENOMIC DNA]</scope>
    <source>
        <strain evidence="5 6">DSM 46670</strain>
    </source>
</reference>
<evidence type="ECO:0000313" key="6">
    <source>
        <dbReference type="Proteomes" id="UP001519332"/>
    </source>
</evidence>
<comment type="caution">
    <text evidence="5">The sequence shown here is derived from an EMBL/GenBank/DDBJ whole genome shotgun (WGS) entry which is preliminary data.</text>
</comment>
<accession>A0ABS4TPA4</accession>
<keyword evidence="6" id="KW-1185">Reference proteome</keyword>
<dbReference type="InterPro" id="IPR045981">
    <property type="entry name" value="DUF5937"/>
</dbReference>
<sequence length="328" mass="36373">MLRIHFTTAADLWNVRIRQEPHPLWEVLLSLHMLQTDQGAVLFDGWRRRSRAVLKPSVHMLTRLARPKGYSPDFLTPADDSTDLETGLEVLQATGRAQLRTDMELLAAETALPGWVVGLANGEADVMRRLADGIREYHAAVLQPHWQAIRSHIRADRNKRAELIVDGGMENLLKKLHPAITWNAPVLEVDYPADQDVYLDGRGLTLVPSFFCWQKPITLVDQGMQPMLVYPAERTLGWSGVADDMTTAPRPGSLVALLGRTRAAVLRTIADTPCLNTSEVARMTGISLAGASQHTTVLREAGLVITQRHQGSAMHKLSARGATLLDRR</sequence>
<dbReference type="InterPro" id="IPR001845">
    <property type="entry name" value="HTH_ArsR_DNA-bd_dom"/>
</dbReference>
<keyword evidence="3" id="KW-0804">Transcription</keyword>
<dbReference type="InterPro" id="IPR011991">
    <property type="entry name" value="ArsR-like_HTH"/>
</dbReference>
<keyword evidence="1" id="KW-0805">Transcription regulation</keyword>
<proteinExistence type="predicted"/>
<dbReference type="Pfam" id="PF19361">
    <property type="entry name" value="DUF5937"/>
    <property type="match status" value="1"/>
</dbReference>
<gene>
    <name evidence="5" type="ORF">JOF56_006622</name>
</gene>
<evidence type="ECO:0000256" key="3">
    <source>
        <dbReference type="ARBA" id="ARBA00023163"/>
    </source>
</evidence>
<organism evidence="5 6">
    <name type="scientific">Kibdelosporangium banguiense</name>
    <dbReference type="NCBI Taxonomy" id="1365924"/>
    <lineage>
        <taxon>Bacteria</taxon>
        <taxon>Bacillati</taxon>
        <taxon>Actinomycetota</taxon>
        <taxon>Actinomycetes</taxon>
        <taxon>Pseudonocardiales</taxon>
        <taxon>Pseudonocardiaceae</taxon>
        <taxon>Kibdelosporangium</taxon>
    </lineage>
</organism>
<protein>
    <submittedName>
        <fullName evidence="5">DNA-binding transcriptional ArsR family regulator</fullName>
    </submittedName>
</protein>
<dbReference type="EMBL" id="JAGINW010000001">
    <property type="protein sequence ID" value="MBP2326237.1"/>
    <property type="molecule type" value="Genomic_DNA"/>
</dbReference>
<dbReference type="SMART" id="SM00418">
    <property type="entry name" value="HTH_ARSR"/>
    <property type="match status" value="1"/>
</dbReference>
<dbReference type="GO" id="GO:0003677">
    <property type="term" value="F:DNA binding"/>
    <property type="evidence" value="ECO:0007669"/>
    <property type="project" value="UniProtKB-KW"/>
</dbReference>
<evidence type="ECO:0000313" key="5">
    <source>
        <dbReference type="EMBL" id="MBP2326237.1"/>
    </source>
</evidence>
<dbReference type="Gene3D" id="1.10.10.10">
    <property type="entry name" value="Winged helix-like DNA-binding domain superfamily/Winged helix DNA-binding domain"/>
    <property type="match status" value="1"/>
</dbReference>
<dbReference type="SUPFAM" id="SSF46785">
    <property type="entry name" value="Winged helix' DNA-binding domain"/>
    <property type="match status" value="1"/>
</dbReference>
<dbReference type="PANTHER" id="PTHR43132:SF8">
    <property type="entry name" value="HTH-TYPE TRANSCRIPTIONAL REGULATOR KMTR"/>
    <property type="match status" value="1"/>
</dbReference>
<evidence type="ECO:0000256" key="2">
    <source>
        <dbReference type="ARBA" id="ARBA00023125"/>
    </source>
</evidence>
<feature type="domain" description="HTH arsR-type" evidence="4">
    <location>
        <begin position="252"/>
        <end position="326"/>
    </location>
</feature>
<name>A0ABS4TPA4_9PSEU</name>
<dbReference type="RefSeq" id="WP_209643321.1">
    <property type="nucleotide sequence ID" value="NZ_JAGINW010000001.1"/>
</dbReference>
<dbReference type="Proteomes" id="UP001519332">
    <property type="component" value="Unassembled WGS sequence"/>
</dbReference>
<evidence type="ECO:0000259" key="4">
    <source>
        <dbReference type="SMART" id="SM00418"/>
    </source>
</evidence>
<dbReference type="CDD" id="cd00090">
    <property type="entry name" value="HTH_ARSR"/>
    <property type="match status" value="1"/>
</dbReference>